<sequence length="626" mass="69382">MCGVLVLNSTILRQDARATFKSYCYNDCMKRKLAYVAVILLLLFGFFLYQLFGPHTKVQLGKSTTFITEPLADDGLPNYILAITNKQWEGVTPENNGALPFCRAMGPLEGMPLAEFALLCNAIGLEDVNLEACLRMPDEDAAIKESLGAELSKNKSSKHWRKIESYGFGDAYGGGEYGGGELEGNDTANNEDSESAEQEFQTDLAVGEFLNLTRAYPWARSDSPVLAQWVDDNQQPLDWLVEAAERPEFFCPSMTALKEPEAEMIQLLLSYAQTSRSAARALATRAQLRIGEGQLDDAWRDTHALFHFGQHVAGGTYLVEQVVALAIHGTALPAHAALLNHPKQEADLARKILADLSALPSRVGMADALNYGERLMFIDIALRTATNRLGGTVGVDGMEDIDRITSKAKLDTNLLLEVGNRWYDRLAEAARLENRTARSAAIERIDIELLDTLQSRPAKILGAVLSRSARSRLVGEIVLSFMLPATNAAMNAEDRGQMQLDLARVATALAIHRLEQGEYPERLADLTPDILEVIPPDLFAGKPLKYERRDEGYLLYSVGRNETDDGGTHLENVMDEEPWRLINGEWANAEQAGEFAAEQWEKLDGTHEESDDMIIRLPLPEIEWKN</sequence>
<name>A0A517MPP1_9BACT</name>
<evidence type="ECO:0000256" key="2">
    <source>
        <dbReference type="SAM" id="Phobius"/>
    </source>
</evidence>
<evidence type="ECO:0000313" key="4">
    <source>
        <dbReference type="Proteomes" id="UP000319852"/>
    </source>
</evidence>
<dbReference type="KEGG" id="amob:HG15A2_01140"/>
<dbReference type="EMBL" id="CP036263">
    <property type="protein sequence ID" value="QDS96856.1"/>
    <property type="molecule type" value="Genomic_DNA"/>
</dbReference>
<gene>
    <name evidence="3" type="ORF">HG15A2_01140</name>
</gene>
<dbReference type="AlphaFoldDB" id="A0A517MPP1"/>
<keyword evidence="2" id="KW-1133">Transmembrane helix</keyword>
<keyword evidence="2" id="KW-0812">Transmembrane</keyword>
<keyword evidence="4" id="KW-1185">Reference proteome</keyword>
<feature type="region of interest" description="Disordered" evidence="1">
    <location>
        <begin position="177"/>
        <end position="198"/>
    </location>
</feature>
<protein>
    <submittedName>
        <fullName evidence="3">Uncharacterized protein</fullName>
    </submittedName>
</protein>
<keyword evidence="2" id="KW-0472">Membrane</keyword>
<proteinExistence type="predicted"/>
<dbReference type="Proteomes" id="UP000319852">
    <property type="component" value="Chromosome"/>
</dbReference>
<organism evidence="3 4">
    <name type="scientific">Adhaeretor mobilis</name>
    <dbReference type="NCBI Taxonomy" id="1930276"/>
    <lineage>
        <taxon>Bacteria</taxon>
        <taxon>Pseudomonadati</taxon>
        <taxon>Planctomycetota</taxon>
        <taxon>Planctomycetia</taxon>
        <taxon>Pirellulales</taxon>
        <taxon>Lacipirellulaceae</taxon>
        <taxon>Adhaeretor</taxon>
    </lineage>
</organism>
<reference evidence="3 4" key="1">
    <citation type="submission" date="2019-02" db="EMBL/GenBank/DDBJ databases">
        <title>Deep-cultivation of Planctomycetes and their phenomic and genomic characterization uncovers novel biology.</title>
        <authorList>
            <person name="Wiegand S."/>
            <person name="Jogler M."/>
            <person name="Boedeker C."/>
            <person name="Pinto D."/>
            <person name="Vollmers J."/>
            <person name="Rivas-Marin E."/>
            <person name="Kohn T."/>
            <person name="Peeters S.H."/>
            <person name="Heuer A."/>
            <person name="Rast P."/>
            <person name="Oberbeckmann S."/>
            <person name="Bunk B."/>
            <person name="Jeske O."/>
            <person name="Meyerdierks A."/>
            <person name="Storesund J.E."/>
            <person name="Kallscheuer N."/>
            <person name="Luecker S."/>
            <person name="Lage O.M."/>
            <person name="Pohl T."/>
            <person name="Merkel B.J."/>
            <person name="Hornburger P."/>
            <person name="Mueller R.-W."/>
            <person name="Bruemmer F."/>
            <person name="Labrenz M."/>
            <person name="Spormann A.M."/>
            <person name="Op den Camp H."/>
            <person name="Overmann J."/>
            <person name="Amann R."/>
            <person name="Jetten M.S.M."/>
            <person name="Mascher T."/>
            <person name="Medema M.H."/>
            <person name="Devos D.P."/>
            <person name="Kaster A.-K."/>
            <person name="Ovreas L."/>
            <person name="Rohde M."/>
            <person name="Galperin M.Y."/>
            <person name="Jogler C."/>
        </authorList>
    </citation>
    <scope>NUCLEOTIDE SEQUENCE [LARGE SCALE GENOMIC DNA]</scope>
    <source>
        <strain evidence="3 4">HG15A2</strain>
    </source>
</reference>
<feature type="transmembrane region" description="Helical" evidence="2">
    <location>
        <begin position="33"/>
        <end position="52"/>
    </location>
</feature>
<evidence type="ECO:0000256" key="1">
    <source>
        <dbReference type="SAM" id="MobiDB-lite"/>
    </source>
</evidence>
<evidence type="ECO:0000313" key="3">
    <source>
        <dbReference type="EMBL" id="QDS96856.1"/>
    </source>
</evidence>
<accession>A0A517MPP1</accession>